<accession>J3N8H7</accession>
<dbReference type="AlphaFoldDB" id="J3N8H7"/>
<proteinExistence type="predicted"/>
<sequence>MYKHHSFRAIFKENNSISIKISRNELKFERKEFTEVVAEVEGAVGGPCGVVGGRSVRLAIEEPPRALTDGVVGTERRRSRRVPASAGGRRRRVARSRHRRSCAENSSKQHQYYYHGHCYKIAHG</sequence>
<evidence type="ECO:0000256" key="1">
    <source>
        <dbReference type="SAM" id="MobiDB-lite"/>
    </source>
</evidence>
<feature type="region of interest" description="Disordered" evidence="1">
    <location>
        <begin position="74"/>
        <end position="107"/>
    </location>
</feature>
<keyword evidence="3" id="KW-1185">Reference proteome</keyword>
<dbReference type="Proteomes" id="UP000006038">
    <property type="component" value="Chromosome 11"/>
</dbReference>
<dbReference type="Gramene" id="OB11G21130.1">
    <property type="protein sequence ID" value="OB11G21130.1"/>
    <property type="gene ID" value="OB11G21130"/>
</dbReference>
<name>J3N8H7_ORYBR</name>
<organism evidence="2">
    <name type="scientific">Oryza brachyantha</name>
    <name type="common">malo sina</name>
    <dbReference type="NCBI Taxonomy" id="4533"/>
    <lineage>
        <taxon>Eukaryota</taxon>
        <taxon>Viridiplantae</taxon>
        <taxon>Streptophyta</taxon>
        <taxon>Embryophyta</taxon>
        <taxon>Tracheophyta</taxon>
        <taxon>Spermatophyta</taxon>
        <taxon>Magnoliopsida</taxon>
        <taxon>Liliopsida</taxon>
        <taxon>Poales</taxon>
        <taxon>Poaceae</taxon>
        <taxon>BOP clade</taxon>
        <taxon>Oryzoideae</taxon>
        <taxon>Oryzeae</taxon>
        <taxon>Oryzinae</taxon>
        <taxon>Oryza</taxon>
    </lineage>
</organism>
<dbReference type="HOGENOM" id="CLU_2007435_0_0_1"/>
<reference evidence="2" key="1">
    <citation type="journal article" date="2013" name="Nat. Commun.">
        <title>Whole-genome sequencing of Oryza brachyantha reveals mechanisms underlying Oryza genome evolution.</title>
        <authorList>
            <person name="Chen J."/>
            <person name="Huang Q."/>
            <person name="Gao D."/>
            <person name="Wang J."/>
            <person name="Lang Y."/>
            <person name="Liu T."/>
            <person name="Li B."/>
            <person name="Bai Z."/>
            <person name="Luis Goicoechea J."/>
            <person name="Liang C."/>
            <person name="Chen C."/>
            <person name="Zhang W."/>
            <person name="Sun S."/>
            <person name="Liao Y."/>
            <person name="Zhang X."/>
            <person name="Yang L."/>
            <person name="Song C."/>
            <person name="Wang M."/>
            <person name="Shi J."/>
            <person name="Liu G."/>
            <person name="Liu J."/>
            <person name="Zhou H."/>
            <person name="Zhou W."/>
            <person name="Yu Q."/>
            <person name="An N."/>
            <person name="Chen Y."/>
            <person name="Cai Q."/>
            <person name="Wang B."/>
            <person name="Liu B."/>
            <person name="Min J."/>
            <person name="Huang Y."/>
            <person name="Wu H."/>
            <person name="Li Z."/>
            <person name="Zhang Y."/>
            <person name="Yin Y."/>
            <person name="Song W."/>
            <person name="Jiang J."/>
            <person name="Jackson S.A."/>
            <person name="Wing R.A."/>
            <person name="Wang J."/>
            <person name="Chen M."/>
        </authorList>
    </citation>
    <scope>NUCLEOTIDE SEQUENCE [LARGE SCALE GENOMIC DNA]</scope>
    <source>
        <strain evidence="2">cv. IRGC 101232</strain>
    </source>
</reference>
<protein>
    <submittedName>
        <fullName evidence="2">Uncharacterized protein</fullName>
    </submittedName>
</protein>
<evidence type="ECO:0000313" key="2">
    <source>
        <dbReference type="EnsemblPlants" id="OB11G21130.1"/>
    </source>
</evidence>
<feature type="compositionally biased region" description="Basic residues" evidence="1">
    <location>
        <begin position="88"/>
        <end position="100"/>
    </location>
</feature>
<evidence type="ECO:0000313" key="3">
    <source>
        <dbReference type="Proteomes" id="UP000006038"/>
    </source>
</evidence>
<reference evidence="2" key="2">
    <citation type="submission" date="2013-04" db="UniProtKB">
        <authorList>
            <consortium name="EnsemblPlants"/>
        </authorList>
    </citation>
    <scope>IDENTIFICATION</scope>
</reference>
<dbReference type="EnsemblPlants" id="OB11G21130.1">
    <property type="protein sequence ID" value="OB11G21130.1"/>
    <property type="gene ID" value="OB11G21130"/>
</dbReference>